<reference evidence="4 5" key="2">
    <citation type="submission" date="2015-10" db="EMBL/GenBank/DDBJ databases">
        <title>Draft Genome Sequence of Prosthecomicrobium hirschii ATCC 27832.</title>
        <authorList>
            <person name="Daniel J."/>
            <person name="Givan S.A."/>
            <person name="Brun Y.V."/>
            <person name="Brown P.J."/>
        </authorList>
    </citation>
    <scope>NUCLEOTIDE SEQUENCE [LARGE SCALE GENOMIC DNA]</scope>
    <source>
        <strain evidence="4 5">16</strain>
    </source>
</reference>
<feature type="domain" description="FAD dependent oxidoreductase" evidence="3">
    <location>
        <begin position="20"/>
        <end position="412"/>
    </location>
</feature>
<proteinExistence type="inferred from homology"/>
<protein>
    <submittedName>
        <fullName evidence="4">D-amino acid oxidase</fullName>
    </submittedName>
</protein>
<dbReference type="GO" id="GO:0055130">
    <property type="term" value="P:D-alanine catabolic process"/>
    <property type="evidence" value="ECO:0007669"/>
    <property type="project" value="TreeGrafter"/>
</dbReference>
<dbReference type="AlphaFoldDB" id="A0A0P6WGH0"/>
<dbReference type="GO" id="GO:0008718">
    <property type="term" value="F:D-amino-acid dehydrogenase activity"/>
    <property type="evidence" value="ECO:0007669"/>
    <property type="project" value="TreeGrafter"/>
</dbReference>
<evidence type="ECO:0000256" key="2">
    <source>
        <dbReference type="ARBA" id="ARBA00023002"/>
    </source>
</evidence>
<evidence type="ECO:0000313" key="4">
    <source>
        <dbReference type="EMBL" id="KPL53784.1"/>
    </source>
</evidence>
<dbReference type="PANTHER" id="PTHR13847">
    <property type="entry name" value="SARCOSINE DEHYDROGENASE-RELATED"/>
    <property type="match status" value="1"/>
</dbReference>
<dbReference type="STRING" id="665126.ABB55_17495"/>
<dbReference type="PANTHER" id="PTHR13847:SF280">
    <property type="entry name" value="D-AMINO ACID DEHYDROGENASE"/>
    <property type="match status" value="1"/>
</dbReference>
<evidence type="ECO:0000313" key="5">
    <source>
        <dbReference type="Proteomes" id="UP000048984"/>
    </source>
</evidence>
<comment type="caution">
    <text evidence="4">The sequence shown here is derived from an EMBL/GenBank/DDBJ whole genome shotgun (WGS) entry which is preliminary data.</text>
</comment>
<evidence type="ECO:0000256" key="1">
    <source>
        <dbReference type="ARBA" id="ARBA00009410"/>
    </source>
</evidence>
<keyword evidence="5" id="KW-1185">Reference proteome</keyword>
<dbReference type="SUPFAM" id="SSF51905">
    <property type="entry name" value="FAD/NAD(P)-binding domain"/>
    <property type="match status" value="1"/>
</dbReference>
<dbReference type="Gene3D" id="3.30.9.10">
    <property type="entry name" value="D-Amino Acid Oxidase, subunit A, domain 2"/>
    <property type="match status" value="1"/>
</dbReference>
<dbReference type="GO" id="GO:0005737">
    <property type="term" value="C:cytoplasm"/>
    <property type="evidence" value="ECO:0007669"/>
    <property type="project" value="TreeGrafter"/>
</dbReference>
<organism evidence="4 5">
    <name type="scientific">Prosthecodimorpha hirschii</name>
    <dbReference type="NCBI Taxonomy" id="665126"/>
    <lineage>
        <taxon>Bacteria</taxon>
        <taxon>Pseudomonadati</taxon>
        <taxon>Pseudomonadota</taxon>
        <taxon>Alphaproteobacteria</taxon>
        <taxon>Hyphomicrobiales</taxon>
        <taxon>Ancalomicrobiaceae</taxon>
        <taxon>Prosthecodimorpha</taxon>
    </lineage>
</organism>
<accession>A0A0P6WGH0</accession>
<comment type="similarity">
    <text evidence="1">Belongs to the DadA oxidoreductase family.</text>
</comment>
<dbReference type="InterPro" id="IPR036188">
    <property type="entry name" value="FAD/NAD-bd_sf"/>
</dbReference>
<reference evidence="4 5" key="1">
    <citation type="submission" date="2015-09" db="EMBL/GenBank/DDBJ databases">
        <authorList>
            <person name="Jackson K.R."/>
            <person name="Lunt B.L."/>
            <person name="Fisher J.N.B."/>
            <person name="Gardner A.V."/>
            <person name="Bailey M.E."/>
            <person name="Deus L.M."/>
            <person name="Earl A.S."/>
            <person name="Gibby P.D."/>
            <person name="Hartmann K.A."/>
            <person name="Liu J.E."/>
            <person name="Manci A.M."/>
            <person name="Nielsen D.A."/>
            <person name="Solomon M.B."/>
            <person name="Breakwell D.P."/>
            <person name="Burnett S.H."/>
            <person name="Grose J.H."/>
        </authorList>
    </citation>
    <scope>NUCLEOTIDE SEQUENCE [LARGE SCALE GENOMIC DNA]</scope>
    <source>
        <strain evidence="4 5">16</strain>
    </source>
</reference>
<gene>
    <name evidence="4" type="ORF">ABB55_17495</name>
</gene>
<keyword evidence="2" id="KW-0560">Oxidoreductase</keyword>
<sequence length="442" mass="47278">MSPPVTPVASAERLPARSEVVVLGGGIGGIATAFELARRGVQVTVVEKGVVSGEQSSRNWGWCRQQNRDLRELPLAQVGLKLWREMNALTGEETGFREKGLVYATTSASDIATWEAWGRAARDHGVDTRMLTADEVSERLPGNAGRWIGGVHSPTDGHAEPGLAVPAMARAAQRLGAVIVQNCAARGFETTGGRVSAVVTERGRIACAALVVAGGVWTGMFLRHHGIKFLQASVKSTSFATMPAAAVIEGGLSMENVSLRRRLDGGYTVGLNGQGQWQASPWGLLQARAFWRTFLARRRNLTYGISRQFLDGPESFARWTADTVSPFERNRVLDPAPDAHLVARGLERIGRLYPALAGLKPAFAWGGMVDMTPDAIPVVSPIGRQPGLYVCSGFSAHGFGIGPGAGLLMADLVTGARPVVDPQPFRYERMVDGTDFGQPGMI</sequence>
<dbReference type="Pfam" id="PF01266">
    <property type="entry name" value="DAO"/>
    <property type="match status" value="1"/>
</dbReference>
<dbReference type="RefSeq" id="WP_054359948.1">
    <property type="nucleotide sequence ID" value="NZ_LJYW01000001.1"/>
</dbReference>
<name>A0A0P6WGH0_9HYPH</name>
<dbReference type="InterPro" id="IPR006076">
    <property type="entry name" value="FAD-dep_OxRdtase"/>
</dbReference>
<dbReference type="Gene3D" id="3.50.50.60">
    <property type="entry name" value="FAD/NAD(P)-binding domain"/>
    <property type="match status" value="3"/>
</dbReference>
<dbReference type="Proteomes" id="UP000048984">
    <property type="component" value="Unassembled WGS sequence"/>
</dbReference>
<dbReference type="GO" id="GO:0005886">
    <property type="term" value="C:plasma membrane"/>
    <property type="evidence" value="ECO:0007669"/>
    <property type="project" value="TreeGrafter"/>
</dbReference>
<evidence type="ECO:0000259" key="3">
    <source>
        <dbReference type="Pfam" id="PF01266"/>
    </source>
</evidence>
<dbReference type="EMBL" id="LJYW01000001">
    <property type="protein sequence ID" value="KPL53784.1"/>
    <property type="molecule type" value="Genomic_DNA"/>
</dbReference>
<dbReference type="PRINTS" id="PR00420">
    <property type="entry name" value="RNGMNOXGNASE"/>
</dbReference>